<sequence>MALSLTSRPGRGLILPNKTEVSEQNAVEEGEDVIEETFDILDKGEKEIGVDDKHKDVILTLGNKGNIKSACTQWEAGDKTKLMSKVTEEGTSEDKSEKWYTFLEDLYNKFSDYVIQKDRKRYNVADLDDWGKSGKPQGISVTPKTFEKFLNKIGNYNVTEYDTIKKLNTTTVLQIEELNQVLSLTLNHLPTVRCSEPYIIVKDNFVSLNETMQNLISNSNTNNICNNFKAQLAAGKYNLFKVFALNKVFIDTDLLFSGKRISVAIIAPKWEVVGSRSIDLNGADGPPPVEPKAKNGAHPGNNGSNGAPGNPGVSGESFFGIGATFEGGVKLKMNSNGGKGGIGQAGGDGAPGMPGKDAVKPSKNDPPCTSGSFREFRCGEGKKEVIRGLGDFLEITPFHIYGLWGGSGGNGGDGGKGGNGGDPGNIAILELSQPSKITKLASKGKEGDVGKAGDGGQGGKYGNGIVAKFKKHTVVNYCFSGCVTTEWAEIETAQNNNRGPVGSHGTNGANGKDVKDPVPAKGISRLPNIINEYKVYLRENINNRFQKCTLLQFLDLLNSNNNVRKLYDILALIDEFQGLEEQFPKLGDQMDFSPFYGSFLERIHAFANGQKDIPNSNESRKVLNYLYTATLGRINNLRESSEQNLIIDMRAYLNMVEGNIKALKDLQMTNNKVDVVNTYKDNYKKGIAQKIEEAKSLIEKQISPEMENINAKIDDEVNTLIEETIALEKQAEKDWEKLAEKKKELENAVAMKGMFNCFKIIGGVVSFLGPVGEIAGTVIDATSTVGESLALNNQEKILNIPTDVESSLTTLKEKIEIMRDQKVAYLNKLLNNVSEEIKKNPEKLGDMTSKIEDIREKLQKVSDKELDFKHVSVLESELEENIKKKGVELKTHSSDKKSVDALKAIEKITQVVQFGSLFSKMHGEMKEDKEKMDTITKSMEEMKDKIVMLREYEENIYEATAPMLQEMEDHLKDISAKLGTKSHVSLDVTKWQVQSSLKDMKLQMQQLTEGHDVKDDLSRSIEKLDEVMTTLINVYDRIQSYQDQQNLANYIADISSVAASNINIKDQQLVNAVNHLEFVIRANIVLEQYKSAIDALKQWVFPFADHYIEREMLPSQLELDKNIENLVQNAARQIEAIKQKIDLYDASIMKGDQYLECEEFSSRYVSSQPFYVWKNEENRRSISNLLSGEEVVLKADVKESAPHKDAIKFSEIEFEFKIKNETAKSLLSQILKGFDIRATHLGNSYYRYANKISLITGDSVTISYSYEKNDDGIPIRSNEVYSRLKSGDLLLSPYTLWEVRMIKQTSKYSFQDLEKYKNEISVELSGLGSYVDTSEIRFAEYKSFTMKNNAILPLFKPKGAGLNECKRSKYRSARSVDGIAVDGDFMTNCASKGMSSPINFMGNFLKTYFGSNLVISINQAFFGGQTFVRSDCSELSDECTETRNIGPAMVSNPTITDTDATSAENDYIKERIEQKSDIIFDFNFNGNNSCLKSFLLSDQKYRSNNHSTQVRDLNCSLLLADIVTRTITGNRYKSPIDECLLSPPEVMLGRISDGVVRNESDVKQMLQRHLSEKEVEIPSSWFSKLNGYAKSMLQFLVLVGNVDTEEYVQDVRCLFV</sequence>
<evidence type="ECO:0000256" key="2">
    <source>
        <dbReference type="SAM" id="MobiDB-lite"/>
    </source>
</evidence>
<feature type="region of interest" description="Disordered" evidence="2">
    <location>
        <begin position="343"/>
        <end position="371"/>
    </location>
</feature>
<feature type="coiled-coil region" evidence="1">
    <location>
        <begin position="808"/>
        <end position="864"/>
    </location>
</feature>
<feature type="region of interest" description="Disordered" evidence="2">
    <location>
        <begin position="495"/>
        <end position="517"/>
    </location>
</feature>
<dbReference type="OrthoDB" id="6433723at2759"/>
<dbReference type="EMBL" id="BGPR01013016">
    <property type="protein sequence ID" value="GBN58883.1"/>
    <property type="molecule type" value="Genomic_DNA"/>
</dbReference>
<protein>
    <submittedName>
        <fullName evidence="3">Uncharacterized protein</fullName>
    </submittedName>
</protein>
<name>A0A4Y2Q713_ARAVE</name>
<keyword evidence="1" id="KW-0175">Coiled coil</keyword>
<accession>A0A4Y2Q713</accession>
<gene>
    <name evidence="3" type="ORF">AVEN_245906_1</name>
</gene>
<feature type="region of interest" description="Disordered" evidence="2">
    <location>
        <begin position="281"/>
        <end position="313"/>
    </location>
</feature>
<organism evidence="3 4">
    <name type="scientific">Araneus ventricosus</name>
    <name type="common">Orbweaver spider</name>
    <name type="synonym">Epeira ventricosa</name>
    <dbReference type="NCBI Taxonomy" id="182803"/>
    <lineage>
        <taxon>Eukaryota</taxon>
        <taxon>Metazoa</taxon>
        <taxon>Ecdysozoa</taxon>
        <taxon>Arthropoda</taxon>
        <taxon>Chelicerata</taxon>
        <taxon>Arachnida</taxon>
        <taxon>Araneae</taxon>
        <taxon>Araneomorphae</taxon>
        <taxon>Entelegynae</taxon>
        <taxon>Araneoidea</taxon>
        <taxon>Araneidae</taxon>
        <taxon>Araneus</taxon>
    </lineage>
</organism>
<dbReference type="Proteomes" id="UP000499080">
    <property type="component" value="Unassembled WGS sequence"/>
</dbReference>
<comment type="caution">
    <text evidence="3">The sequence shown here is derived from an EMBL/GenBank/DDBJ whole genome shotgun (WGS) entry which is preliminary data.</text>
</comment>
<feature type="compositionally biased region" description="Gly residues" evidence="2">
    <location>
        <begin position="343"/>
        <end position="352"/>
    </location>
</feature>
<reference evidence="3 4" key="1">
    <citation type="journal article" date="2019" name="Sci. Rep.">
        <title>Orb-weaving spider Araneus ventricosus genome elucidates the spidroin gene catalogue.</title>
        <authorList>
            <person name="Kono N."/>
            <person name="Nakamura H."/>
            <person name="Ohtoshi R."/>
            <person name="Moran D.A.P."/>
            <person name="Shinohara A."/>
            <person name="Yoshida Y."/>
            <person name="Fujiwara M."/>
            <person name="Mori M."/>
            <person name="Tomita M."/>
            <person name="Arakawa K."/>
        </authorList>
    </citation>
    <scope>NUCLEOTIDE SEQUENCE [LARGE SCALE GENOMIC DNA]</scope>
</reference>
<proteinExistence type="predicted"/>
<evidence type="ECO:0000256" key="1">
    <source>
        <dbReference type="SAM" id="Coils"/>
    </source>
</evidence>
<feature type="compositionally biased region" description="Low complexity" evidence="2">
    <location>
        <begin position="296"/>
        <end position="313"/>
    </location>
</feature>
<feature type="compositionally biased region" description="Polar residues" evidence="2">
    <location>
        <begin position="495"/>
        <end position="509"/>
    </location>
</feature>
<feature type="coiled-coil region" evidence="1">
    <location>
        <begin position="1120"/>
        <end position="1147"/>
    </location>
</feature>
<evidence type="ECO:0000313" key="4">
    <source>
        <dbReference type="Proteomes" id="UP000499080"/>
    </source>
</evidence>
<keyword evidence="4" id="KW-1185">Reference proteome</keyword>
<evidence type="ECO:0000313" key="3">
    <source>
        <dbReference type="EMBL" id="GBN58883.1"/>
    </source>
</evidence>